<comment type="similarity">
    <text evidence="1 3">Belongs to the short-chain dehydrogenases/reductases (SDR) family.</text>
</comment>
<evidence type="ECO:0000256" key="2">
    <source>
        <dbReference type="ARBA" id="ARBA00023002"/>
    </source>
</evidence>
<dbReference type="CDD" id="cd05233">
    <property type="entry name" value="SDR_c"/>
    <property type="match status" value="1"/>
</dbReference>
<dbReference type="Gene3D" id="3.40.50.720">
    <property type="entry name" value="NAD(P)-binding Rossmann-like Domain"/>
    <property type="match status" value="1"/>
</dbReference>
<accession>A0ABQ8KPT2</accession>
<dbReference type="GeneID" id="72009364"/>
<evidence type="ECO:0000256" key="1">
    <source>
        <dbReference type="ARBA" id="ARBA00006484"/>
    </source>
</evidence>
<dbReference type="InterPro" id="IPR036291">
    <property type="entry name" value="NAD(P)-bd_dom_sf"/>
</dbReference>
<keyword evidence="5" id="KW-1185">Reference proteome</keyword>
<dbReference type="RefSeq" id="XP_047782088.1">
    <property type="nucleotide sequence ID" value="XM_047928632.1"/>
</dbReference>
<name>A0ABQ8KPT2_9APHY</name>
<dbReference type="SUPFAM" id="SSF51735">
    <property type="entry name" value="NAD(P)-binding Rossmann-fold domains"/>
    <property type="match status" value="1"/>
</dbReference>
<organism evidence="4 5">
    <name type="scientific">Rhodofomes roseus</name>
    <dbReference type="NCBI Taxonomy" id="34475"/>
    <lineage>
        <taxon>Eukaryota</taxon>
        <taxon>Fungi</taxon>
        <taxon>Dikarya</taxon>
        <taxon>Basidiomycota</taxon>
        <taxon>Agaricomycotina</taxon>
        <taxon>Agaricomycetes</taxon>
        <taxon>Polyporales</taxon>
        <taxon>Rhodofomes</taxon>
    </lineage>
</organism>
<proteinExistence type="inferred from homology"/>
<evidence type="ECO:0000313" key="4">
    <source>
        <dbReference type="EMBL" id="KAH9840622.1"/>
    </source>
</evidence>
<keyword evidence="2" id="KW-0560">Oxidoreductase</keyword>
<protein>
    <submittedName>
        <fullName evidence="4">Oxidoreductase</fullName>
    </submittedName>
</protein>
<dbReference type="PANTHER" id="PTHR42760:SF37">
    <property type="entry name" value="CLAVALDEHYDE DEHYDROGENASE"/>
    <property type="match status" value="1"/>
</dbReference>
<comment type="caution">
    <text evidence="4">The sequence shown here is derived from an EMBL/GenBank/DDBJ whole genome shotgun (WGS) entry which is preliminary data.</text>
</comment>
<dbReference type="InterPro" id="IPR002347">
    <property type="entry name" value="SDR_fam"/>
</dbReference>
<dbReference type="Proteomes" id="UP000814176">
    <property type="component" value="Unassembled WGS sequence"/>
</dbReference>
<dbReference type="PRINTS" id="PR00081">
    <property type="entry name" value="GDHRDH"/>
</dbReference>
<sequence length="262" mass="28532">MSGKVVLVTGASKGIGKAVAVAFAQAGVSGLVLLARSDMSATKAACEAAQRPGQSLQVLTISADNTITADVEAAAQNVKETFGRLDVLINNAGYMEGSGKIGDYEPEEWWKSWTINIRGTYEVTRAFLPLLLECGGDKIIVNVSSVGAHFVDGLISAYKMTKLAILRFTELLMAEYGEKGLLAFSVHPGSIATDMAEKLPEELMHTLVDTLELASHGLVWLVRERRDWLAGRYFSCHWDVDELEAKKQEIVEGDKLKIRMVV</sequence>
<gene>
    <name evidence="4" type="ORF">C8Q71DRAFT_889234</name>
</gene>
<dbReference type="PANTHER" id="PTHR42760">
    <property type="entry name" value="SHORT-CHAIN DEHYDROGENASES/REDUCTASES FAMILY MEMBER"/>
    <property type="match status" value="1"/>
</dbReference>
<dbReference type="PRINTS" id="PR00080">
    <property type="entry name" value="SDRFAMILY"/>
</dbReference>
<dbReference type="Pfam" id="PF00106">
    <property type="entry name" value="adh_short"/>
    <property type="match status" value="1"/>
</dbReference>
<reference evidence="4 5" key="1">
    <citation type="journal article" date="2021" name="Environ. Microbiol.">
        <title>Gene family expansions and transcriptome signatures uncover fungal adaptations to wood decay.</title>
        <authorList>
            <person name="Hage H."/>
            <person name="Miyauchi S."/>
            <person name="Viragh M."/>
            <person name="Drula E."/>
            <person name="Min B."/>
            <person name="Chaduli D."/>
            <person name="Navarro D."/>
            <person name="Favel A."/>
            <person name="Norest M."/>
            <person name="Lesage-Meessen L."/>
            <person name="Balint B."/>
            <person name="Merenyi Z."/>
            <person name="de Eugenio L."/>
            <person name="Morin E."/>
            <person name="Martinez A.T."/>
            <person name="Baldrian P."/>
            <person name="Stursova M."/>
            <person name="Martinez M.J."/>
            <person name="Novotny C."/>
            <person name="Magnuson J.K."/>
            <person name="Spatafora J.W."/>
            <person name="Maurice S."/>
            <person name="Pangilinan J."/>
            <person name="Andreopoulos W."/>
            <person name="LaButti K."/>
            <person name="Hundley H."/>
            <person name="Na H."/>
            <person name="Kuo A."/>
            <person name="Barry K."/>
            <person name="Lipzen A."/>
            <person name="Henrissat B."/>
            <person name="Riley R."/>
            <person name="Ahrendt S."/>
            <person name="Nagy L.G."/>
            <person name="Grigoriev I.V."/>
            <person name="Martin F."/>
            <person name="Rosso M.N."/>
        </authorList>
    </citation>
    <scope>NUCLEOTIDE SEQUENCE [LARGE SCALE GENOMIC DNA]</scope>
    <source>
        <strain evidence="4 5">CIRM-BRFM 1785</strain>
    </source>
</reference>
<evidence type="ECO:0000313" key="5">
    <source>
        <dbReference type="Proteomes" id="UP000814176"/>
    </source>
</evidence>
<dbReference type="EMBL" id="JADCUA010000004">
    <property type="protein sequence ID" value="KAH9840622.1"/>
    <property type="molecule type" value="Genomic_DNA"/>
</dbReference>
<evidence type="ECO:0000256" key="3">
    <source>
        <dbReference type="RuleBase" id="RU000363"/>
    </source>
</evidence>